<dbReference type="RefSeq" id="WP_163663955.1">
    <property type="nucleotide sequence ID" value="NZ_AP022565.1"/>
</dbReference>
<keyword evidence="1" id="KW-0812">Transmembrane</keyword>
<proteinExistence type="predicted"/>
<dbReference type="AlphaFoldDB" id="A0A6N4URY2"/>
<organism evidence="3 4">
    <name type="scientific">Mycolicibacterium alvei</name>
    <dbReference type="NCBI Taxonomy" id="67081"/>
    <lineage>
        <taxon>Bacteria</taxon>
        <taxon>Bacillati</taxon>
        <taxon>Actinomycetota</taxon>
        <taxon>Actinomycetes</taxon>
        <taxon>Mycobacteriales</taxon>
        <taxon>Mycobacteriaceae</taxon>
        <taxon>Mycolicibacterium</taxon>
    </lineage>
</organism>
<evidence type="ECO:0000313" key="3">
    <source>
        <dbReference type="EMBL" id="BBX27149.1"/>
    </source>
</evidence>
<keyword evidence="2" id="KW-0732">Signal</keyword>
<evidence type="ECO:0000313" key="4">
    <source>
        <dbReference type="Proteomes" id="UP000466906"/>
    </source>
</evidence>
<keyword evidence="4" id="KW-1185">Reference proteome</keyword>
<accession>A0A6N4URY2</accession>
<protein>
    <submittedName>
        <fullName evidence="3">Uncharacterized protein</fullName>
    </submittedName>
</protein>
<reference evidence="3 4" key="1">
    <citation type="journal article" date="2019" name="Emerg. Microbes Infect.">
        <title>Comprehensive subspecies identification of 175 nontuberculous mycobacteria species based on 7547 genomic profiles.</title>
        <authorList>
            <person name="Matsumoto Y."/>
            <person name="Kinjo T."/>
            <person name="Motooka D."/>
            <person name="Nabeya D."/>
            <person name="Jung N."/>
            <person name="Uechi K."/>
            <person name="Horii T."/>
            <person name="Iida T."/>
            <person name="Fujita J."/>
            <person name="Nakamura S."/>
        </authorList>
    </citation>
    <scope>NUCLEOTIDE SEQUENCE [LARGE SCALE GENOMIC DNA]</scope>
    <source>
        <strain evidence="3 4">JCM 12272</strain>
    </source>
</reference>
<sequence>MKRANIRVASSALALTSFVMLLVGAAAAAGLERVDTYRFQTILNAPCTKRVLEIAPFEAPLWWIALGGLSAAVIGFLATLGLPFVNREFRVPRVVYLLLVIAVVLLILSVAAHANPTDFSDSTLPTCGAASGSVLR</sequence>
<name>A0A6N4URY2_9MYCO</name>
<feature type="signal peptide" evidence="2">
    <location>
        <begin position="1"/>
        <end position="28"/>
    </location>
</feature>
<keyword evidence="1" id="KW-1133">Transmembrane helix</keyword>
<feature type="transmembrane region" description="Helical" evidence="1">
    <location>
        <begin position="94"/>
        <end position="114"/>
    </location>
</feature>
<feature type="transmembrane region" description="Helical" evidence="1">
    <location>
        <begin position="61"/>
        <end position="82"/>
    </location>
</feature>
<gene>
    <name evidence="3" type="ORF">MALV_22740</name>
</gene>
<dbReference type="KEGG" id="malv:MALV_22740"/>
<dbReference type="EMBL" id="AP022565">
    <property type="protein sequence ID" value="BBX27149.1"/>
    <property type="molecule type" value="Genomic_DNA"/>
</dbReference>
<dbReference type="Proteomes" id="UP000466906">
    <property type="component" value="Chromosome"/>
</dbReference>
<evidence type="ECO:0000256" key="2">
    <source>
        <dbReference type="SAM" id="SignalP"/>
    </source>
</evidence>
<feature type="chain" id="PRO_5027090812" evidence="2">
    <location>
        <begin position="29"/>
        <end position="136"/>
    </location>
</feature>
<keyword evidence="1" id="KW-0472">Membrane</keyword>
<evidence type="ECO:0000256" key="1">
    <source>
        <dbReference type="SAM" id="Phobius"/>
    </source>
</evidence>